<keyword evidence="4" id="KW-1185">Reference proteome</keyword>
<dbReference type="PANTHER" id="PTHR41252:SF1">
    <property type="entry name" value="BLR2505 PROTEIN"/>
    <property type="match status" value="1"/>
</dbReference>
<feature type="signal peptide" evidence="1">
    <location>
        <begin position="1"/>
        <end position="20"/>
    </location>
</feature>
<dbReference type="InterPro" id="IPR037401">
    <property type="entry name" value="SnoaL-like"/>
</dbReference>
<evidence type="ECO:0000313" key="4">
    <source>
        <dbReference type="Proteomes" id="UP001549749"/>
    </source>
</evidence>
<dbReference type="PANTHER" id="PTHR41252">
    <property type="entry name" value="BLR2505 PROTEIN"/>
    <property type="match status" value="1"/>
</dbReference>
<feature type="domain" description="SnoaL-like" evidence="2">
    <location>
        <begin position="51"/>
        <end position="156"/>
    </location>
</feature>
<dbReference type="RefSeq" id="WP_354661388.1">
    <property type="nucleotide sequence ID" value="NZ_JBEXAC010000002.1"/>
</dbReference>
<organism evidence="3 4">
    <name type="scientific">Chitinophaga defluvii</name>
    <dbReference type="NCBI Taxonomy" id="3163343"/>
    <lineage>
        <taxon>Bacteria</taxon>
        <taxon>Pseudomonadati</taxon>
        <taxon>Bacteroidota</taxon>
        <taxon>Chitinophagia</taxon>
        <taxon>Chitinophagales</taxon>
        <taxon>Chitinophagaceae</taxon>
        <taxon>Chitinophaga</taxon>
    </lineage>
</organism>
<feature type="chain" id="PRO_5047418830" evidence="1">
    <location>
        <begin position="21"/>
        <end position="174"/>
    </location>
</feature>
<evidence type="ECO:0000313" key="3">
    <source>
        <dbReference type="EMBL" id="MET6998748.1"/>
    </source>
</evidence>
<dbReference type="EMBL" id="JBEXAC010000002">
    <property type="protein sequence ID" value="MET6998748.1"/>
    <property type="molecule type" value="Genomic_DNA"/>
</dbReference>
<dbReference type="SUPFAM" id="SSF54427">
    <property type="entry name" value="NTF2-like"/>
    <property type="match status" value="1"/>
</dbReference>
<evidence type="ECO:0000259" key="2">
    <source>
        <dbReference type="Pfam" id="PF12680"/>
    </source>
</evidence>
<dbReference type="InterPro" id="IPR032710">
    <property type="entry name" value="NTF2-like_dom_sf"/>
</dbReference>
<reference evidence="3 4" key="1">
    <citation type="submission" date="2024-06" db="EMBL/GenBank/DDBJ databases">
        <title>Chitinophaga defluvii sp. nov., isolated from municipal sewage.</title>
        <authorList>
            <person name="Zhang L."/>
        </authorList>
    </citation>
    <scope>NUCLEOTIDE SEQUENCE [LARGE SCALE GENOMIC DNA]</scope>
    <source>
        <strain evidence="3 4">H8</strain>
    </source>
</reference>
<dbReference type="Proteomes" id="UP001549749">
    <property type="component" value="Unassembled WGS sequence"/>
</dbReference>
<name>A0ABV2T6U4_9BACT</name>
<protein>
    <submittedName>
        <fullName evidence="3">Nuclear transport factor 2 family protein</fullName>
    </submittedName>
</protein>
<dbReference type="Gene3D" id="3.10.450.50">
    <property type="match status" value="1"/>
</dbReference>
<evidence type="ECO:0000256" key="1">
    <source>
        <dbReference type="SAM" id="SignalP"/>
    </source>
</evidence>
<accession>A0ABV2T6U4</accession>
<dbReference type="Pfam" id="PF12680">
    <property type="entry name" value="SnoaL_2"/>
    <property type="match status" value="1"/>
</dbReference>
<comment type="caution">
    <text evidence="3">The sequence shown here is derived from an EMBL/GenBank/DDBJ whole genome shotgun (WGS) entry which is preliminary data.</text>
</comment>
<gene>
    <name evidence="3" type="ORF">ABR189_15300</name>
</gene>
<sequence length="174" mass="19102">MKAILFSVALLVTLISTSDAQQVKETAVINHPINIHHLKTEKMENQAINVVTTFLTAVQQGNTEKLGTLLHPEVQWEQPGNNRFSGTKKNITEVFQMVGGMFEVAANTLALTNIQVVAVNGNSVACLIHWNAAQPTGKILNVDNIDVYTVENGKITNAKVYSADLNQEDDFWGK</sequence>
<keyword evidence="1" id="KW-0732">Signal</keyword>
<proteinExistence type="predicted"/>